<proteinExistence type="predicted"/>
<comment type="caution">
    <text evidence="1">The sequence shown here is derived from an EMBL/GenBank/DDBJ whole genome shotgun (WGS) entry which is preliminary data.</text>
</comment>
<accession>A0A8K0CPD8</accession>
<dbReference type="AlphaFoldDB" id="A0A8K0CPD8"/>
<keyword evidence="2" id="KW-1185">Reference proteome</keyword>
<sequence>MILLKELDSDEFSNYLRIDYESLGGLLNLVSLLMAKQNTGMRESITAEERLIATLRYLAAGRDYADL</sequence>
<gene>
    <name evidence="1" type="ORF">ILUMI_15029</name>
</gene>
<evidence type="ECO:0000313" key="1">
    <source>
        <dbReference type="EMBL" id="KAF2891144.1"/>
    </source>
</evidence>
<protein>
    <submittedName>
        <fullName evidence="1">Uncharacterized protein</fullName>
    </submittedName>
</protein>
<reference evidence="1" key="1">
    <citation type="submission" date="2019-08" db="EMBL/GenBank/DDBJ databases">
        <title>The genome of the North American firefly Photinus pyralis.</title>
        <authorList>
            <consortium name="Photinus pyralis genome working group"/>
            <person name="Fallon T.R."/>
            <person name="Sander Lower S.E."/>
            <person name="Weng J.-K."/>
        </authorList>
    </citation>
    <scope>NUCLEOTIDE SEQUENCE</scope>
    <source>
        <strain evidence="1">TRF0915ILg1</strain>
        <tissue evidence="1">Whole body</tissue>
    </source>
</reference>
<dbReference type="Proteomes" id="UP000801492">
    <property type="component" value="Unassembled WGS sequence"/>
</dbReference>
<dbReference type="EMBL" id="VTPC01037782">
    <property type="protein sequence ID" value="KAF2891144.1"/>
    <property type="molecule type" value="Genomic_DNA"/>
</dbReference>
<evidence type="ECO:0000313" key="2">
    <source>
        <dbReference type="Proteomes" id="UP000801492"/>
    </source>
</evidence>
<name>A0A8K0CPD8_IGNLU</name>
<organism evidence="1 2">
    <name type="scientific">Ignelater luminosus</name>
    <name type="common">Cucubano</name>
    <name type="synonym">Pyrophorus luminosus</name>
    <dbReference type="NCBI Taxonomy" id="2038154"/>
    <lineage>
        <taxon>Eukaryota</taxon>
        <taxon>Metazoa</taxon>
        <taxon>Ecdysozoa</taxon>
        <taxon>Arthropoda</taxon>
        <taxon>Hexapoda</taxon>
        <taxon>Insecta</taxon>
        <taxon>Pterygota</taxon>
        <taxon>Neoptera</taxon>
        <taxon>Endopterygota</taxon>
        <taxon>Coleoptera</taxon>
        <taxon>Polyphaga</taxon>
        <taxon>Elateriformia</taxon>
        <taxon>Elateroidea</taxon>
        <taxon>Elateridae</taxon>
        <taxon>Agrypninae</taxon>
        <taxon>Pyrophorini</taxon>
        <taxon>Ignelater</taxon>
    </lineage>
</organism>
<dbReference type="OrthoDB" id="5987015at2759"/>